<dbReference type="InterPro" id="IPR000600">
    <property type="entry name" value="ROK"/>
</dbReference>
<dbReference type="RefSeq" id="WP_201934367.1">
    <property type="nucleotide sequence ID" value="NZ_JAERSG010000001.1"/>
</dbReference>
<name>A0ABS1L5W6_9ACTN</name>
<gene>
    <name evidence="2" type="ORF">JI751_05640</name>
</gene>
<protein>
    <submittedName>
        <fullName evidence="2">ROK family transcriptional regulator</fullName>
    </submittedName>
</protein>
<dbReference type="PANTHER" id="PTHR18964">
    <property type="entry name" value="ROK (REPRESSOR, ORF, KINASE) FAMILY"/>
    <property type="match status" value="1"/>
</dbReference>
<organism evidence="2 3">
    <name type="scientific">Nocardioides baculatus</name>
    <dbReference type="NCBI Taxonomy" id="2801337"/>
    <lineage>
        <taxon>Bacteria</taxon>
        <taxon>Bacillati</taxon>
        <taxon>Actinomycetota</taxon>
        <taxon>Actinomycetes</taxon>
        <taxon>Propionibacteriales</taxon>
        <taxon>Nocardioidaceae</taxon>
        <taxon>Nocardioides</taxon>
    </lineage>
</organism>
<dbReference type="EMBL" id="JAERSG010000001">
    <property type="protein sequence ID" value="MBL0747086.1"/>
    <property type="molecule type" value="Genomic_DNA"/>
</dbReference>
<dbReference type="SUPFAM" id="SSF53067">
    <property type="entry name" value="Actin-like ATPase domain"/>
    <property type="match status" value="1"/>
</dbReference>
<comment type="similarity">
    <text evidence="1">Belongs to the ROK (NagC/XylR) family.</text>
</comment>
<dbReference type="Gene3D" id="1.10.10.10">
    <property type="entry name" value="Winged helix-like DNA-binding domain superfamily/Winged helix DNA-binding domain"/>
    <property type="match status" value="1"/>
</dbReference>
<proteinExistence type="inferred from homology"/>
<dbReference type="Pfam" id="PF00480">
    <property type="entry name" value="ROK"/>
    <property type="match status" value="1"/>
</dbReference>
<accession>A0ABS1L5W6</accession>
<dbReference type="InterPro" id="IPR036390">
    <property type="entry name" value="WH_DNA-bd_sf"/>
</dbReference>
<evidence type="ECO:0000256" key="1">
    <source>
        <dbReference type="ARBA" id="ARBA00006479"/>
    </source>
</evidence>
<dbReference type="PANTHER" id="PTHR18964:SF149">
    <property type="entry name" value="BIFUNCTIONAL UDP-N-ACETYLGLUCOSAMINE 2-EPIMERASE_N-ACETYLMANNOSAMINE KINASE"/>
    <property type="match status" value="1"/>
</dbReference>
<dbReference type="SUPFAM" id="SSF46785">
    <property type="entry name" value="Winged helix' DNA-binding domain"/>
    <property type="match status" value="1"/>
</dbReference>
<dbReference type="Gene3D" id="3.30.420.40">
    <property type="match status" value="2"/>
</dbReference>
<sequence>MRRGLEGELLRALVDGGPQTRNQLARSLDVPRTTLSVSLRSLAAAGHVEEGTLAASSGGRRSLLVRISPRRRVLVVSIGERRARVVLLDGHLTIANSLSVDLRDRGTDVDLLAGTVLRAVRQLLGDDVPTAIGTATLDVESSLHLRVAQQVAETYPDTPQATIAAVRAMALGERRAGVARGTDDLVAIRLGDTVTSTTISGGHLDHGASGRAGEIGHLRVEEFGPACTCGLTGCLDSFVSAGALVEQATDLTRRGRSPAMGPVLERTGTLVLDDLVTAGRSGDPVVAQLARDLGQRLGRVVAAQVAQVDPRVVVVGGPVAALGRQLLGELRATVYRLAPARAAEDLDIVLSELGEQGVAVGAASAAIDAWSMHPTVG</sequence>
<dbReference type="InterPro" id="IPR043129">
    <property type="entry name" value="ATPase_NBD"/>
</dbReference>
<dbReference type="Proteomes" id="UP000636918">
    <property type="component" value="Unassembled WGS sequence"/>
</dbReference>
<evidence type="ECO:0000313" key="2">
    <source>
        <dbReference type="EMBL" id="MBL0747086.1"/>
    </source>
</evidence>
<comment type="caution">
    <text evidence="2">The sequence shown here is derived from an EMBL/GenBank/DDBJ whole genome shotgun (WGS) entry which is preliminary data.</text>
</comment>
<evidence type="ECO:0000313" key="3">
    <source>
        <dbReference type="Proteomes" id="UP000636918"/>
    </source>
</evidence>
<reference evidence="2 3" key="1">
    <citation type="submission" date="2021-01" db="EMBL/GenBank/DDBJ databases">
        <title>Genome seq and assembly of Nocardiodes sp. G10.</title>
        <authorList>
            <person name="Chhetri G."/>
        </authorList>
    </citation>
    <scope>NUCLEOTIDE SEQUENCE [LARGE SCALE GENOMIC DNA]</scope>
    <source>
        <strain evidence="2 3">G10</strain>
    </source>
</reference>
<keyword evidence="3" id="KW-1185">Reference proteome</keyword>
<dbReference type="InterPro" id="IPR036388">
    <property type="entry name" value="WH-like_DNA-bd_sf"/>
</dbReference>